<evidence type="ECO:0000256" key="1">
    <source>
        <dbReference type="ARBA" id="ARBA00004141"/>
    </source>
</evidence>
<accession>A0ABU5DSX2</accession>
<keyword evidence="5" id="KW-1003">Cell membrane</keyword>
<dbReference type="InterPro" id="IPR002781">
    <property type="entry name" value="TM_pro_TauE-like"/>
</dbReference>
<comment type="subcellular location">
    <subcellularLocation>
        <location evidence="5">Cell membrane</location>
        <topology evidence="5">Multi-pass membrane protein</topology>
    </subcellularLocation>
    <subcellularLocation>
        <location evidence="1">Membrane</location>
        <topology evidence="1">Multi-pass membrane protein</topology>
    </subcellularLocation>
</comment>
<evidence type="ECO:0000256" key="3">
    <source>
        <dbReference type="ARBA" id="ARBA00022989"/>
    </source>
</evidence>
<feature type="transmembrane region" description="Helical" evidence="5">
    <location>
        <begin position="98"/>
        <end position="117"/>
    </location>
</feature>
<feature type="transmembrane region" description="Helical" evidence="5">
    <location>
        <begin position="26"/>
        <end position="48"/>
    </location>
</feature>
<dbReference type="EMBL" id="JAXCLX010000001">
    <property type="protein sequence ID" value="MDY0870460.1"/>
    <property type="molecule type" value="Genomic_DNA"/>
</dbReference>
<feature type="transmembrane region" description="Helical" evidence="5">
    <location>
        <begin position="196"/>
        <end position="217"/>
    </location>
</feature>
<evidence type="ECO:0000256" key="5">
    <source>
        <dbReference type="RuleBase" id="RU363041"/>
    </source>
</evidence>
<protein>
    <recommendedName>
        <fullName evidence="5">Probable membrane transporter protein</fullName>
    </recommendedName>
</protein>
<proteinExistence type="inferred from homology"/>
<reference evidence="6 7" key="1">
    <citation type="journal article" date="2013" name="Antonie Van Leeuwenhoek">
        <title>Dongia rigui sp. nov., isolated from freshwater of a large wetland in Korea.</title>
        <authorList>
            <person name="Baik K.S."/>
            <person name="Hwang Y.M."/>
            <person name="Choi J.S."/>
            <person name="Kwon J."/>
            <person name="Seong C.N."/>
        </authorList>
    </citation>
    <scope>NUCLEOTIDE SEQUENCE [LARGE SCALE GENOMIC DNA]</scope>
    <source>
        <strain evidence="6 7">04SU4-P</strain>
    </source>
</reference>
<comment type="caution">
    <text evidence="6">The sequence shown here is derived from an EMBL/GenBank/DDBJ whole genome shotgun (WGS) entry which is preliminary data.</text>
</comment>
<feature type="transmembrane region" description="Helical" evidence="5">
    <location>
        <begin position="224"/>
        <end position="246"/>
    </location>
</feature>
<evidence type="ECO:0000313" key="6">
    <source>
        <dbReference type="EMBL" id="MDY0870460.1"/>
    </source>
</evidence>
<dbReference type="Pfam" id="PF01925">
    <property type="entry name" value="TauE"/>
    <property type="match status" value="1"/>
</dbReference>
<keyword evidence="3 5" id="KW-1133">Transmembrane helix</keyword>
<gene>
    <name evidence="6" type="ORF">SMD31_00930</name>
</gene>
<keyword evidence="7" id="KW-1185">Reference proteome</keyword>
<evidence type="ECO:0000256" key="4">
    <source>
        <dbReference type="ARBA" id="ARBA00023136"/>
    </source>
</evidence>
<evidence type="ECO:0000313" key="7">
    <source>
        <dbReference type="Proteomes" id="UP001271769"/>
    </source>
</evidence>
<keyword evidence="4 5" id="KW-0472">Membrane</keyword>
<sequence length="252" mass="27291">MSFAATLLAVIAAVLATSFLSGIFGMLGGLILLGLLLLVLPVPAAMSLHAVTQMTSNGWRALLWYRLILWRVMPGYILGSGIAFAIFTWISFQPPTAWVYIGMGVVPMIAVLVPAHIAPDIRRPYASTVLGFVVMSVQLISGVAGVLVDIFFFRTDLDRRQIVATKAFSQLVGHVYRLIYFTLIATQGEVVSEVPLWVFGVAIVTAMVGATLARVVLDRLTNRAFLMWTRGLGVAIGAVYLGHGIYQLLHSG</sequence>
<evidence type="ECO:0000256" key="2">
    <source>
        <dbReference type="ARBA" id="ARBA00022692"/>
    </source>
</evidence>
<dbReference type="RefSeq" id="WP_320498697.1">
    <property type="nucleotide sequence ID" value="NZ_JAXCLX010000001.1"/>
</dbReference>
<organism evidence="6 7">
    <name type="scientific">Dongia rigui</name>
    <dbReference type="NCBI Taxonomy" id="940149"/>
    <lineage>
        <taxon>Bacteria</taxon>
        <taxon>Pseudomonadati</taxon>
        <taxon>Pseudomonadota</taxon>
        <taxon>Alphaproteobacteria</taxon>
        <taxon>Rhodospirillales</taxon>
        <taxon>Dongiaceae</taxon>
        <taxon>Dongia</taxon>
    </lineage>
</organism>
<dbReference type="Proteomes" id="UP001271769">
    <property type="component" value="Unassembled WGS sequence"/>
</dbReference>
<feature type="transmembrane region" description="Helical" evidence="5">
    <location>
        <begin position="68"/>
        <end position="92"/>
    </location>
</feature>
<feature type="transmembrane region" description="Helical" evidence="5">
    <location>
        <begin position="129"/>
        <end position="153"/>
    </location>
</feature>
<keyword evidence="2 5" id="KW-0812">Transmembrane</keyword>
<comment type="similarity">
    <text evidence="5">Belongs to the 4-toluene sulfonate uptake permease (TSUP) (TC 2.A.102) family.</text>
</comment>
<name>A0ABU5DSX2_9PROT</name>